<keyword evidence="3 9" id="KW-0812">Transmembrane</keyword>
<feature type="region of interest" description="Disordered" evidence="8">
    <location>
        <begin position="221"/>
        <end position="385"/>
    </location>
</feature>
<feature type="compositionally biased region" description="Acidic residues" evidence="8">
    <location>
        <begin position="344"/>
        <end position="361"/>
    </location>
</feature>
<dbReference type="PANTHER" id="PTHR21723">
    <property type="entry name" value="RESISTANCE TO INHIBITORS OF CHOLINESTERASE PROTEIN 3 RIC3"/>
    <property type="match status" value="1"/>
</dbReference>
<evidence type="ECO:0000256" key="4">
    <source>
        <dbReference type="ARBA" id="ARBA00022824"/>
    </source>
</evidence>
<feature type="region of interest" description="Disordered" evidence="8">
    <location>
        <begin position="76"/>
        <end position="95"/>
    </location>
</feature>
<dbReference type="GO" id="GO:0045202">
    <property type="term" value="C:synapse"/>
    <property type="evidence" value="ECO:0007669"/>
    <property type="project" value="GOC"/>
</dbReference>
<keyword evidence="4" id="KW-0256">Endoplasmic reticulum</keyword>
<organism evidence="11 12">
    <name type="scientific">Lymnaea stagnalis</name>
    <name type="common">Great pond snail</name>
    <name type="synonym">Helix stagnalis</name>
    <dbReference type="NCBI Taxonomy" id="6523"/>
    <lineage>
        <taxon>Eukaryota</taxon>
        <taxon>Metazoa</taxon>
        <taxon>Spiralia</taxon>
        <taxon>Lophotrochozoa</taxon>
        <taxon>Mollusca</taxon>
        <taxon>Gastropoda</taxon>
        <taxon>Heterobranchia</taxon>
        <taxon>Euthyneura</taxon>
        <taxon>Panpulmonata</taxon>
        <taxon>Hygrophila</taxon>
        <taxon>Lymnaeoidea</taxon>
        <taxon>Lymnaeidae</taxon>
        <taxon>Lymnaea</taxon>
    </lineage>
</organism>
<comment type="subcellular location">
    <subcellularLocation>
        <location evidence="1">Endoplasmic reticulum membrane</location>
    </subcellularLocation>
</comment>
<reference evidence="11 12" key="1">
    <citation type="submission" date="2024-04" db="EMBL/GenBank/DDBJ databases">
        <authorList>
            <consortium name="Genoscope - CEA"/>
            <person name="William W."/>
        </authorList>
    </citation>
    <scope>NUCLEOTIDE SEQUENCE [LARGE SCALE GENOMIC DNA]</scope>
</reference>
<dbReference type="GO" id="GO:0007271">
    <property type="term" value="P:synaptic transmission, cholinergic"/>
    <property type="evidence" value="ECO:0007669"/>
    <property type="project" value="TreeGrafter"/>
</dbReference>
<feature type="compositionally biased region" description="Low complexity" evidence="8">
    <location>
        <begin position="81"/>
        <end position="95"/>
    </location>
</feature>
<evidence type="ECO:0000256" key="3">
    <source>
        <dbReference type="ARBA" id="ARBA00022692"/>
    </source>
</evidence>
<accession>A0AAV2HPD3</accession>
<name>A0AAV2HPD3_LYMST</name>
<feature type="compositionally biased region" description="Basic and acidic residues" evidence="8">
    <location>
        <begin position="263"/>
        <end position="275"/>
    </location>
</feature>
<keyword evidence="12" id="KW-1185">Reference proteome</keyword>
<dbReference type="PROSITE" id="PS51257">
    <property type="entry name" value="PROKAR_LIPOPROTEIN"/>
    <property type="match status" value="1"/>
</dbReference>
<evidence type="ECO:0000313" key="12">
    <source>
        <dbReference type="Proteomes" id="UP001497497"/>
    </source>
</evidence>
<evidence type="ECO:0000256" key="5">
    <source>
        <dbReference type="ARBA" id="ARBA00022989"/>
    </source>
</evidence>
<dbReference type="GO" id="GO:0034394">
    <property type="term" value="P:protein localization to cell surface"/>
    <property type="evidence" value="ECO:0007669"/>
    <property type="project" value="TreeGrafter"/>
</dbReference>
<feature type="transmembrane region" description="Helical" evidence="9">
    <location>
        <begin position="100"/>
        <end position="122"/>
    </location>
</feature>
<gene>
    <name evidence="11" type="ORF">GSLYS_00009517001</name>
</gene>
<feature type="coiled-coil region" evidence="7">
    <location>
        <begin position="172"/>
        <end position="219"/>
    </location>
</feature>
<sequence>MSTLKAFGTVAIMVACFAVIYPRFMHPLVLRALGMNDPPQKDMSNENVFPPGFKPMPPDTRKTQQGADDIRKHIRPGPHPGMRAAAEMQRQQAQQGSSRGMMGVVLPMYAIGIVLYLVYTLFKVFNKSKNNSWSKIGDQYGGGDNSMDRMGFPTDFDGSCDVSNFLHDNKQRKELEDLLSRVDEKNVSTEEMRILQKRLEETEAQMTRILQAMKSVQTNVDRMTGPESFPSTQVEKDNVNNDLTEETGDNGNRDWDAQEEEASNDKEEQNLDGHFTKSGQNRLIKNVDLDSIDKDSDDEESIDQAASNEDEETGDNVDSNDDEETGDNVDSNDDEGTGDKVDFNDNEETVDSVDSNEEVETNEVHKVKSSTEQDNDSIVRHRRKQ</sequence>
<proteinExistence type="inferred from homology"/>
<feature type="domain" description="Resistance to inhibitors of cholinesterase protein 3 N-terminal" evidence="10">
    <location>
        <begin position="13"/>
        <end position="211"/>
    </location>
</feature>
<dbReference type="PANTHER" id="PTHR21723:SF3">
    <property type="entry name" value="PROTEIN RIC-3"/>
    <property type="match status" value="1"/>
</dbReference>
<evidence type="ECO:0000256" key="8">
    <source>
        <dbReference type="SAM" id="MobiDB-lite"/>
    </source>
</evidence>
<evidence type="ECO:0000256" key="6">
    <source>
        <dbReference type="ARBA" id="ARBA00023136"/>
    </source>
</evidence>
<feature type="compositionally biased region" description="Acidic residues" evidence="8">
    <location>
        <begin position="295"/>
        <end position="336"/>
    </location>
</feature>
<keyword evidence="5 9" id="KW-1133">Transmembrane helix</keyword>
<dbReference type="InterPro" id="IPR026160">
    <property type="entry name" value="Ric3"/>
</dbReference>
<feature type="compositionally biased region" description="Basic and acidic residues" evidence="8">
    <location>
        <begin position="285"/>
        <end position="294"/>
    </location>
</feature>
<comment type="similarity">
    <text evidence="2">Belongs to the ric-3 family.</text>
</comment>
<evidence type="ECO:0000256" key="1">
    <source>
        <dbReference type="ARBA" id="ARBA00004586"/>
    </source>
</evidence>
<keyword evidence="7" id="KW-0175">Coiled coil</keyword>
<dbReference type="GO" id="GO:0043025">
    <property type="term" value="C:neuronal cell body"/>
    <property type="evidence" value="ECO:0007669"/>
    <property type="project" value="TreeGrafter"/>
</dbReference>
<dbReference type="AlphaFoldDB" id="A0AAV2HPD3"/>
<protein>
    <recommendedName>
        <fullName evidence="10">Resistance to inhibitors of cholinesterase protein 3 N-terminal domain-containing protein</fullName>
    </recommendedName>
</protein>
<evidence type="ECO:0000259" key="10">
    <source>
        <dbReference type="Pfam" id="PF15361"/>
    </source>
</evidence>
<dbReference type="GO" id="GO:0043005">
    <property type="term" value="C:neuron projection"/>
    <property type="evidence" value="ECO:0007669"/>
    <property type="project" value="TreeGrafter"/>
</dbReference>
<evidence type="ECO:0000256" key="2">
    <source>
        <dbReference type="ARBA" id="ARBA00008538"/>
    </source>
</evidence>
<evidence type="ECO:0000256" key="7">
    <source>
        <dbReference type="SAM" id="Coils"/>
    </source>
</evidence>
<comment type="caution">
    <text evidence="11">The sequence shown here is derived from an EMBL/GenBank/DDBJ whole genome shotgun (WGS) entry which is preliminary data.</text>
</comment>
<keyword evidence="6 9" id="KW-0472">Membrane</keyword>
<dbReference type="Pfam" id="PF15361">
    <property type="entry name" value="RIC3"/>
    <property type="match status" value="1"/>
</dbReference>
<feature type="transmembrane region" description="Helical" evidence="9">
    <location>
        <begin position="6"/>
        <end position="24"/>
    </location>
</feature>
<feature type="compositionally biased region" description="Basic and acidic residues" evidence="8">
    <location>
        <begin position="362"/>
        <end position="371"/>
    </location>
</feature>
<dbReference type="InterPro" id="IPR032763">
    <property type="entry name" value="RIC3_N"/>
</dbReference>
<dbReference type="Proteomes" id="UP001497497">
    <property type="component" value="Unassembled WGS sequence"/>
</dbReference>
<dbReference type="GO" id="GO:0005789">
    <property type="term" value="C:endoplasmic reticulum membrane"/>
    <property type="evidence" value="ECO:0007669"/>
    <property type="project" value="UniProtKB-SubCell"/>
</dbReference>
<evidence type="ECO:0000313" key="11">
    <source>
        <dbReference type="EMBL" id="CAL1535557.1"/>
    </source>
</evidence>
<dbReference type="EMBL" id="CAXITT010000205">
    <property type="protein sequence ID" value="CAL1535557.1"/>
    <property type="molecule type" value="Genomic_DNA"/>
</dbReference>
<evidence type="ECO:0000256" key="9">
    <source>
        <dbReference type="SAM" id="Phobius"/>
    </source>
</evidence>